<comment type="caution">
    <text evidence="2">The sequence shown here is derived from an EMBL/GenBank/DDBJ whole genome shotgun (WGS) entry which is preliminary data.</text>
</comment>
<dbReference type="Pfam" id="PF06172">
    <property type="entry name" value="Cupin_5"/>
    <property type="match status" value="1"/>
</dbReference>
<feature type="domain" description="DUF985" evidence="1">
    <location>
        <begin position="5"/>
        <end position="142"/>
    </location>
</feature>
<evidence type="ECO:0000313" key="2">
    <source>
        <dbReference type="EMBL" id="NKI19576.1"/>
    </source>
</evidence>
<evidence type="ECO:0000259" key="1">
    <source>
        <dbReference type="Pfam" id="PF06172"/>
    </source>
</evidence>
<dbReference type="PANTHER" id="PTHR33387">
    <property type="entry name" value="RMLC-LIKE JELLY ROLL FOLD PROTEIN"/>
    <property type="match status" value="1"/>
</dbReference>
<dbReference type="InterPro" id="IPR009327">
    <property type="entry name" value="Cupin_DUF985"/>
</dbReference>
<proteinExistence type="predicted"/>
<gene>
    <name evidence="2" type="ORF">HCU74_19385</name>
</gene>
<dbReference type="PANTHER" id="PTHR33387:SF3">
    <property type="entry name" value="DUF985 DOMAIN-CONTAINING PROTEIN"/>
    <property type="match status" value="1"/>
</dbReference>
<dbReference type="Proteomes" id="UP000765845">
    <property type="component" value="Unassembled WGS sequence"/>
</dbReference>
<sequence>MTAAELIRHLALEPHSEGGFFRRSFCSEYTLPRSDGDSQALMSSIFYLLSTSSPCGYLHRNRADILHFWQGGRSLRYHLLHPDGHYECVVMGPELAAGQQLQLLVKGGCWKASELCDDGAADYGLISEAVCPGFDYRDHQFAGAEDIRPLVSAAEWARLAPLIRPTPAFAE</sequence>
<reference evidence="2 3" key="1">
    <citation type="submission" date="2020-04" db="EMBL/GenBank/DDBJ databases">
        <authorList>
            <person name="Yoon J."/>
        </authorList>
    </citation>
    <scope>NUCLEOTIDE SEQUENCE [LARGE SCALE GENOMIC DNA]</scope>
    <source>
        <strain evidence="2 3">KMU-166</strain>
    </source>
</reference>
<protein>
    <submittedName>
        <fullName evidence="2">Cupin domain-containing protein</fullName>
    </submittedName>
</protein>
<dbReference type="Gene3D" id="2.60.120.10">
    <property type="entry name" value="Jelly Rolls"/>
    <property type="match status" value="1"/>
</dbReference>
<accession>A0ABX1GKX3</accession>
<dbReference type="EMBL" id="JAAWWK010000009">
    <property type="protein sequence ID" value="NKI19576.1"/>
    <property type="molecule type" value="Genomic_DNA"/>
</dbReference>
<dbReference type="InterPro" id="IPR039935">
    <property type="entry name" value="YML079W-like"/>
</dbReference>
<name>A0ABX1GKX3_9GAMM</name>
<dbReference type="SUPFAM" id="SSF51182">
    <property type="entry name" value="RmlC-like cupins"/>
    <property type="match status" value="1"/>
</dbReference>
<evidence type="ECO:0000313" key="3">
    <source>
        <dbReference type="Proteomes" id="UP000765845"/>
    </source>
</evidence>
<dbReference type="InterPro" id="IPR014710">
    <property type="entry name" value="RmlC-like_jellyroll"/>
</dbReference>
<dbReference type="RefSeq" id="WP_168452098.1">
    <property type="nucleotide sequence ID" value="NZ_JAAWWK010000009.1"/>
</dbReference>
<dbReference type="CDD" id="cd06121">
    <property type="entry name" value="cupin_YML079wp"/>
    <property type="match status" value="1"/>
</dbReference>
<organism evidence="2 3">
    <name type="scientific">Spongiibacter thalassae</name>
    <dbReference type="NCBI Taxonomy" id="2721624"/>
    <lineage>
        <taxon>Bacteria</taxon>
        <taxon>Pseudomonadati</taxon>
        <taxon>Pseudomonadota</taxon>
        <taxon>Gammaproteobacteria</taxon>
        <taxon>Cellvibrionales</taxon>
        <taxon>Spongiibacteraceae</taxon>
        <taxon>Spongiibacter</taxon>
    </lineage>
</organism>
<keyword evidence="3" id="KW-1185">Reference proteome</keyword>
<dbReference type="InterPro" id="IPR011051">
    <property type="entry name" value="RmlC_Cupin_sf"/>
</dbReference>